<comment type="subcellular location">
    <subcellularLocation>
        <location evidence="1">Secreted</location>
    </subcellularLocation>
</comment>
<dbReference type="EMBL" id="GL732643">
    <property type="protein sequence ID" value="EFX69010.1"/>
    <property type="molecule type" value="Genomic_DNA"/>
</dbReference>
<gene>
    <name evidence="5" type="ORF">DAPPUDRAFT_259185</name>
</gene>
<dbReference type="PROSITE" id="PS50871">
    <property type="entry name" value="C1Q"/>
    <property type="match status" value="1"/>
</dbReference>
<protein>
    <submittedName>
        <fullName evidence="5">C1q and tumor necrosis factor-related protein 5</fullName>
    </submittedName>
</protein>
<dbReference type="Pfam" id="PF00386">
    <property type="entry name" value="C1q"/>
    <property type="match status" value="1"/>
</dbReference>
<feature type="domain" description="C1q" evidence="4">
    <location>
        <begin position="79"/>
        <end position="142"/>
    </location>
</feature>
<dbReference type="PANTHER" id="PTHR22923">
    <property type="entry name" value="CEREBELLIN-RELATED"/>
    <property type="match status" value="1"/>
</dbReference>
<dbReference type="PRINTS" id="PR00007">
    <property type="entry name" value="COMPLEMNTC1Q"/>
</dbReference>
<dbReference type="InterPro" id="IPR050822">
    <property type="entry name" value="Cerebellin_Synaptic_Org"/>
</dbReference>
<dbReference type="HOGENOM" id="CLU_1817705_0_0_1"/>
<evidence type="ECO:0000256" key="3">
    <source>
        <dbReference type="ARBA" id="ARBA00022729"/>
    </source>
</evidence>
<dbReference type="InterPro" id="IPR001073">
    <property type="entry name" value="C1q_dom"/>
</dbReference>
<evidence type="ECO:0000256" key="1">
    <source>
        <dbReference type="ARBA" id="ARBA00004613"/>
    </source>
</evidence>
<dbReference type="AlphaFoldDB" id="E9HGR5"/>
<dbReference type="InterPro" id="IPR008983">
    <property type="entry name" value="Tumour_necrosis_fac-like_dom"/>
</dbReference>
<name>E9HGR5_DAPPU</name>
<dbReference type="Proteomes" id="UP000000305">
    <property type="component" value="Unassembled WGS sequence"/>
</dbReference>
<dbReference type="Gene3D" id="2.60.120.40">
    <property type="match status" value="1"/>
</dbReference>
<dbReference type="KEGG" id="dpx:DAPPUDRAFT_259185"/>
<dbReference type="GO" id="GO:0005615">
    <property type="term" value="C:extracellular space"/>
    <property type="evidence" value="ECO:0000318"/>
    <property type="project" value="GO_Central"/>
</dbReference>
<evidence type="ECO:0000259" key="4">
    <source>
        <dbReference type="PROSITE" id="PS50871"/>
    </source>
</evidence>
<sequence>MDLSNTMFTVKDFAAKLNERTSEIVDIGKMPTSCTDLQRMGHKLSGFFSVKGSNKMEMIYCDFYPNENEIQTRIGYVDVKSAPVHFYVTRDTTFKLTNTPIPFDLVRMNEGNAMDLASGKFTAPRPGIYYFSFTGHALSRTL</sequence>
<proteinExistence type="predicted"/>
<dbReference type="SUPFAM" id="SSF49842">
    <property type="entry name" value="TNF-like"/>
    <property type="match status" value="1"/>
</dbReference>
<accession>E9HGR5</accession>
<keyword evidence="2" id="KW-0964">Secreted</keyword>
<reference evidence="5 6" key="1">
    <citation type="journal article" date="2011" name="Science">
        <title>The ecoresponsive genome of Daphnia pulex.</title>
        <authorList>
            <person name="Colbourne J.K."/>
            <person name="Pfrender M.E."/>
            <person name="Gilbert D."/>
            <person name="Thomas W.K."/>
            <person name="Tucker A."/>
            <person name="Oakley T.H."/>
            <person name="Tokishita S."/>
            <person name="Aerts A."/>
            <person name="Arnold G.J."/>
            <person name="Basu M.K."/>
            <person name="Bauer D.J."/>
            <person name="Caceres C.E."/>
            <person name="Carmel L."/>
            <person name="Casola C."/>
            <person name="Choi J.H."/>
            <person name="Detter J.C."/>
            <person name="Dong Q."/>
            <person name="Dusheyko S."/>
            <person name="Eads B.D."/>
            <person name="Frohlich T."/>
            <person name="Geiler-Samerotte K.A."/>
            <person name="Gerlach D."/>
            <person name="Hatcher P."/>
            <person name="Jogdeo S."/>
            <person name="Krijgsveld J."/>
            <person name="Kriventseva E.V."/>
            <person name="Kultz D."/>
            <person name="Laforsch C."/>
            <person name="Lindquist E."/>
            <person name="Lopez J."/>
            <person name="Manak J.R."/>
            <person name="Muller J."/>
            <person name="Pangilinan J."/>
            <person name="Patwardhan R.P."/>
            <person name="Pitluck S."/>
            <person name="Pritham E.J."/>
            <person name="Rechtsteiner A."/>
            <person name="Rho M."/>
            <person name="Rogozin I.B."/>
            <person name="Sakarya O."/>
            <person name="Salamov A."/>
            <person name="Schaack S."/>
            <person name="Shapiro H."/>
            <person name="Shiga Y."/>
            <person name="Skalitzky C."/>
            <person name="Smith Z."/>
            <person name="Souvorov A."/>
            <person name="Sung W."/>
            <person name="Tang Z."/>
            <person name="Tsuchiya D."/>
            <person name="Tu H."/>
            <person name="Vos H."/>
            <person name="Wang M."/>
            <person name="Wolf Y.I."/>
            <person name="Yamagata H."/>
            <person name="Yamada T."/>
            <person name="Ye Y."/>
            <person name="Shaw J.R."/>
            <person name="Andrews J."/>
            <person name="Crease T.J."/>
            <person name="Tang H."/>
            <person name="Lucas S.M."/>
            <person name="Robertson H.M."/>
            <person name="Bork P."/>
            <person name="Koonin E.V."/>
            <person name="Zdobnov E.M."/>
            <person name="Grigoriev I.V."/>
            <person name="Lynch M."/>
            <person name="Boore J.L."/>
        </authorList>
    </citation>
    <scope>NUCLEOTIDE SEQUENCE [LARGE SCALE GENOMIC DNA]</scope>
</reference>
<keyword evidence="6" id="KW-1185">Reference proteome</keyword>
<evidence type="ECO:0000256" key="2">
    <source>
        <dbReference type="ARBA" id="ARBA00022525"/>
    </source>
</evidence>
<keyword evidence="3" id="KW-0732">Signal</keyword>
<dbReference type="PANTHER" id="PTHR22923:SF62">
    <property type="entry name" value="CVP18"/>
    <property type="match status" value="1"/>
</dbReference>
<dbReference type="OrthoDB" id="6154955at2759"/>
<dbReference type="InParanoid" id="E9HGR5"/>
<evidence type="ECO:0000313" key="5">
    <source>
        <dbReference type="EMBL" id="EFX69010.1"/>
    </source>
</evidence>
<evidence type="ECO:0000313" key="6">
    <source>
        <dbReference type="Proteomes" id="UP000000305"/>
    </source>
</evidence>
<organism evidence="5 6">
    <name type="scientific">Daphnia pulex</name>
    <name type="common">Water flea</name>
    <dbReference type="NCBI Taxonomy" id="6669"/>
    <lineage>
        <taxon>Eukaryota</taxon>
        <taxon>Metazoa</taxon>
        <taxon>Ecdysozoa</taxon>
        <taxon>Arthropoda</taxon>
        <taxon>Crustacea</taxon>
        <taxon>Branchiopoda</taxon>
        <taxon>Diplostraca</taxon>
        <taxon>Cladocera</taxon>
        <taxon>Anomopoda</taxon>
        <taxon>Daphniidae</taxon>
        <taxon>Daphnia</taxon>
    </lineage>
</organism>